<gene>
    <name evidence="1" type="ORF">GOODEAATRI_006220</name>
</gene>
<protein>
    <submittedName>
        <fullName evidence="1">Uncharacterized protein</fullName>
    </submittedName>
</protein>
<accession>A0ABV0MPQ9</accession>
<sequence>MSLRGIRHLKREEVNATQLGIKNQTTSASEPQRRATLMKTSARSSCRTPIALLLSSRWICRCPEPGASLGHFKVDVILEPRRGLTFGDIMCINILLLKLSSCTCPGVVFFQPFLKQL</sequence>
<comment type="caution">
    <text evidence="1">The sequence shown here is derived from an EMBL/GenBank/DDBJ whole genome shotgun (WGS) entry which is preliminary data.</text>
</comment>
<organism evidence="1 2">
    <name type="scientific">Goodea atripinnis</name>
    <dbReference type="NCBI Taxonomy" id="208336"/>
    <lineage>
        <taxon>Eukaryota</taxon>
        <taxon>Metazoa</taxon>
        <taxon>Chordata</taxon>
        <taxon>Craniata</taxon>
        <taxon>Vertebrata</taxon>
        <taxon>Euteleostomi</taxon>
        <taxon>Actinopterygii</taxon>
        <taxon>Neopterygii</taxon>
        <taxon>Teleostei</taxon>
        <taxon>Neoteleostei</taxon>
        <taxon>Acanthomorphata</taxon>
        <taxon>Ovalentaria</taxon>
        <taxon>Atherinomorphae</taxon>
        <taxon>Cyprinodontiformes</taxon>
        <taxon>Goodeidae</taxon>
        <taxon>Goodea</taxon>
    </lineage>
</organism>
<dbReference type="EMBL" id="JAHRIO010010290">
    <property type="protein sequence ID" value="MEQ2161094.1"/>
    <property type="molecule type" value="Genomic_DNA"/>
</dbReference>
<reference evidence="1 2" key="1">
    <citation type="submission" date="2021-06" db="EMBL/GenBank/DDBJ databases">
        <authorList>
            <person name="Palmer J.M."/>
        </authorList>
    </citation>
    <scope>NUCLEOTIDE SEQUENCE [LARGE SCALE GENOMIC DNA]</scope>
    <source>
        <strain evidence="1 2">GA_2019</strain>
        <tissue evidence="1">Muscle</tissue>
    </source>
</reference>
<keyword evidence="2" id="KW-1185">Reference proteome</keyword>
<proteinExistence type="predicted"/>
<evidence type="ECO:0000313" key="1">
    <source>
        <dbReference type="EMBL" id="MEQ2161094.1"/>
    </source>
</evidence>
<dbReference type="Proteomes" id="UP001476798">
    <property type="component" value="Unassembled WGS sequence"/>
</dbReference>
<name>A0ABV0MPQ9_9TELE</name>
<evidence type="ECO:0000313" key="2">
    <source>
        <dbReference type="Proteomes" id="UP001476798"/>
    </source>
</evidence>